<evidence type="ECO:0000313" key="1">
    <source>
        <dbReference type="EMBL" id="KAL2056957.1"/>
    </source>
</evidence>
<sequence length="236" mass="26845">MIHPSAPPFRPSQAYVGGCPPQSRVLSHLPYPYVPHAWIRNPINGTWFTEGECTLICAILLHLRRAGPRIQNLPFIHPYTYQMLNEIMQNIRNVLLVPWKHEAINCASLHHHIINNTNRAIRRLWHTARDDESGFWRGRAQLAFRVWVVRGSPLVNQLRNTGELARYNPQMGQNAVARPPVISGPPNPAFVDPGEPAERNLLMIRRRIEDLLGRKAAVDHALAMGRSMVQAQDLPN</sequence>
<keyword evidence="2" id="KW-1185">Reference proteome</keyword>
<proteinExistence type="predicted"/>
<protein>
    <submittedName>
        <fullName evidence="1">Uncharacterized protein</fullName>
    </submittedName>
</protein>
<accession>A0ABR4BHR0</accession>
<gene>
    <name evidence="1" type="ORF">ABVK25_002696</name>
</gene>
<organism evidence="1 2">
    <name type="scientific">Lepraria finkii</name>
    <dbReference type="NCBI Taxonomy" id="1340010"/>
    <lineage>
        <taxon>Eukaryota</taxon>
        <taxon>Fungi</taxon>
        <taxon>Dikarya</taxon>
        <taxon>Ascomycota</taxon>
        <taxon>Pezizomycotina</taxon>
        <taxon>Lecanoromycetes</taxon>
        <taxon>OSLEUM clade</taxon>
        <taxon>Lecanoromycetidae</taxon>
        <taxon>Lecanorales</taxon>
        <taxon>Lecanorineae</taxon>
        <taxon>Stereocaulaceae</taxon>
        <taxon>Lepraria</taxon>
    </lineage>
</organism>
<dbReference type="Proteomes" id="UP001590951">
    <property type="component" value="Unassembled WGS sequence"/>
</dbReference>
<dbReference type="EMBL" id="JBHFEH010000006">
    <property type="protein sequence ID" value="KAL2056957.1"/>
    <property type="molecule type" value="Genomic_DNA"/>
</dbReference>
<reference evidence="1 2" key="1">
    <citation type="submission" date="2024-09" db="EMBL/GenBank/DDBJ databases">
        <title>Rethinking Asexuality: The Enigmatic Case of Functional Sexual Genes in Lepraria (Stereocaulaceae).</title>
        <authorList>
            <person name="Doellman M."/>
            <person name="Sun Y."/>
            <person name="Barcenas-Pena A."/>
            <person name="Lumbsch H.T."/>
            <person name="Grewe F."/>
        </authorList>
    </citation>
    <scope>NUCLEOTIDE SEQUENCE [LARGE SCALE GENOMIC DNA]</scope>
    <source>
        <strain evidence="1 2">Grewe 0041</strain>
    </source>
</reference>
<evidence type="ECO:0000313" key="2">
    <source>
        <dbReference type="Proteomes" id="UP001590951"/>
    </source>
</evidence>
<comment type="caution">
    <text evidence="1">The sequence shown here is derived from an EMBL/GenBank/DDBJ whole genome shotgun (WGS) entry which is preliminary data.</text>
</comment>
<name>A0ABR4BHR0_9LECA</name>